<keyword evidence="1" id="KW-0547">Nucleotide-binding</keyword>
<dbReference type="Proteomes" id="UP001290462">
    <property type="component" value="Unassembled WGS sequence"/>
</dbReference>
<accession>A0AAW9JPP7</accession>
<comment type="caution">
    <text evidence="3">The sequence shown here is derived from an EMBL/GenBank/DDBJ whole genome shotgun (WGS) entry which is preliminary data.</text>
</comment>
<dbReference type="AlphaFoldDB" id="A0AAW9JPP7"/>
<dbReference type="SUPFAM" id="SSF55816">
    <property type="entry name" value="5'-nucleotidase (syn. UDP-sugar hydrolase), C-terminal domain"/>
    <property type="match status" value="1"/>
</dbReference>
<dbReference type="GO" id="GO:0000166">
    <property type="term" value="F:nucleotide binding"/>
    <property type="evidence" value="ECO:0007669"/>
    <property type="project" value="UniProtKB-KW"/>
</dbReference>
<dbReference type="Pfam" id="PF00149">
    <property type="entry name" value="Metallophos"/>
    <property type="match status" value="1"/>
</dbReference>
<sequence>MEVTLLVTSDIHGYIRGTNELTGEATADGFARVATYIKKRKKIDPNLILIENGDFLEGSMLANTLATHQDKWSIHPFIQLVNQLNYDSAVPGNHEFNYGINYLKKALKGLNAPYLAANIVLENGETCWEAYQIVERKGIRIAIVGLVTSYVTRWEKIDNIKGLRFLDPILTAKKWVPFIQETEQPDLIVLAYHGGLERDLVTGEATEYMTGENVGYRLATEIPGINGVITGHQHRTLAGAVNGVPLLQPGTRGASIGEMIFELQQKEQKWHVKSAKAQTISLASEKEDTAVLKQIEEWEHLSANDRKKPIIKGLDSVERDAYQFLHKVQKVASRRKISVVSLVKSSVGSTALTMEMILQNYTFPCTFAILRFTGQELKHLLIKGRNYYQLNQAGRLSPYKLGRDEQTENELIDGLTYRFYFDSKSDSYLVELVDVADDELIELSFNHYLGALNGERVIGMEKIIQEIMIYMPDLIREYQLEECVAIPVHGQGFYPEIS</sequence>
<dbReference type="Gene3D" id="3.60.21.10">
    <property type="match status" value="1"/>
</dbReference>
<name>A0AAW9JPP7_CARML</name>
<comment type="similarity">
    <text evidence="1">Belongs to the 5'-nucleotidase family.</text>
</comment>
<dbReference type="GO" id="GO:0009166">
    <property type="term" value="P:nucleotide catabolic process"/>
    <property type="evidence" value="ECO:0007669"/>
    <property type="project" value="InterPro"/>
</dbReference>
<dbReference type="GO" id="GO:0016787">
    <property type="term" value="F:hydrolase activity"/>
    <property type="evidence" value="ECO:0007669"/>
    <property type="project" value="UniProtKB-KW"/>
</dbReference>
<dbReference type="InterPro" id="IPR036907">
    <property type="entry name" value="5'-Nucleotdase_C_sf"/>
</dbReference>
<dbReference type="InterPro" id="IPR029052">
    <property type="entry name" value="Metallo-depent_PP-like"/>
</dbReference>
<keyword evidence="1" id="KW-0378">Hydrolase</keyword>
<dbReference type="EMBL" id="JAVBVO010000002">
    <property type="protein sequence ID" value="MDZ5757553.1"/>
    <property type="molecule type" value="Genomic_DNA"/>
</dbReference>
<dbReference type="GO" id="GO:0030288">
    <property type="term" value="C:outer membrane-bounded periplasmic space"/>
    <property type="evidence" value="ECO:0007669"/>
    <property type="project" value="TreeGrafter"/>
</dbReference>
<dbReference type="InterPro" id="IPR004843">
    <property type="entry name" value="Calcineurin-like_PHP"/>
</dbReference>
<organism evidence="3 4">
    <name type="scientific">Carnobacterium maltaromaticum</name>
    <name type="common">Carnobacterium piscicola</name>
    <dbReference type="NCBI Taxonomy" id="2751"/>
    <lineage>
        <taxon>Bacteria</taxon>
        <taxon>Bacillati</taxon>
        <taxon>Bacillota</taxon>
        <taxon>Bacilli</taxon>
        <taxon>Lactobacillales</taxon>
        <taxon>Carnobacteriaceae</taxon>
        <taxon>Carnobacterium</taxon>
    </lineage>
</organism>
<gene>
    <name evidence="3" type="ORF">RAK27_02670</name>
</gene>
<evidence type="ECO:0000313" key="4">
    <source>
        <dbReference type="Proteomes" id="UP001290462"/>
    </source>
</evidence>
<evidence type="ECO:0000313" key="3">
    <source>
        <dbReference type="EMBL" id="MDZ5757553.1"/>
    </source>
</evidence>
<dbReference type="PANTHER" id="PTHR11575:SF6">
    <property type="entry name" value="2',3'-CYCLIC-NUCLEOTIDE 2'-PHOSPHODIESTERASE_3'-NUCLEOTIDASE"/>
    <property type="match status" value="1"/>
</dbReference>
<dbReference type="SUPFAM" id="SSF56300">
    <property type="entry name" value="Metallo-dependent phosphatases"/>
    <property type="match status" value="1"/>
</dbReference>
<protein>
    <submittedName>
        <fullName evidence="3">Metallophosphoesterase</fullName>
    </submittedName>
</protein>
<evidence type="ECO:0000256" key="1">
    <source>
        <dbReference type="RuleBase" id="RU362119"/>
    </source>
</evidence>
<proteinExistence type="inferred from homology"/>
<dbReference type="RefSeq" id="WP_322808449.1">
    <property type="nucleotide sequence ID" value="NZ_JAVBVO010000002.1"/>
</dbReference>
<feature type="domain" description="Calcineurin-like phosphoesterase" evidence="2">
    <location>
        <begin position="4"/>
        <end position="235"/>
    </location>
</feature>
<dbReference type="InterPro" id="IPR006179">
    <property type="entry name" value="5_nucleotidase/apyrase"/>
</dbReference>
<reference evidence="3" key="1">
    <citation type="submission" date="2023-08" db="EMBL/GenBank/DDBJ databases">
        <title>Genomic characterization of piscicolin 126 produced by Carnobacterium maltaromaticum CM22 strain isolated from salmon (Salmo salar).</title>
        <authorList>
            <person name="Gonzalez-Gragera E."/>
            <person name="Garcia-Lopez J.D."/>
            <person name="Teso-Perez C."/>
            <person name="Gimenez-Hernandez I."/>
            <person name="Peralta-Sanchez J.M."/>
            <person name="Valdivia E."/>
            <person name="Montalban-Lopez M."/>
            <person name="Martin-Platero A.M."/>
            <person name="Banos A."/>
            <person name="Martinez-Bueno M."/>
        </authorList>
    </citation>
    <scope>NUCLEOTIDE SEQUENCE</scope>
    <source>
        <strain evidence="3">CM22</strain>
    </source>
</reference>
<dbReference type="PRINTS" id="PR01607">
    <property type="entry name" value="APYRASEFAMLY"/>
</dbReference>
<evidence type="ECO:0000259" key="2">
    <source>
        <dbReference type="Pfam" id="PF00149"/>
    </source>
</evidence>
<dbReference type="PANTHER" id="PTHR11575">
    <property type="entry name" value="5'-NUCLEOTIDASE-RELATED"/>
    <property type="match status" value="1"/>
</dbReference>